<dbReference type="PANTHER" id="PTHR37826:SF2">
    <property type="entry name" value="ZINC-RIBBON DOMAIN-CONTAINING PROTEIN"/>
    <property type="match status" value="1"/>
</dbReference>
<dbReference type="RefSeq" id="WP_097383006.1">
    <property type="nucleotide sequence ID" value="NZ_CP023741.1"/>
</dbReference>
<dbReference type="InterPro" id="IPR036013">
    <property type="entry name" value="Band_7/SPFH_dom_sf"/>
</dbReference>
<evidence type="ECO:0000259" key="2">
    <source>
        <dbReference type="Pfam" id="PF13421"/>
    </source>
</evidence>
<feature type="domain" description="SPFH" evidence="2">
    <location>
        <begin position="26"/>
        <end position="235"/>
    </location>
</feature>
<dbReference type="Pfam" id="PF13421">
    <property type="entry name" value="Band_7_1"/>
    <property type="match status" value="1"/>
</dbReference>
<dbReference type="PANTHER" id="PTHR37826">
    <property type="entry name" value="FLOTILLIN BAND_7_5 DOMAIN PROTEIN"/>
    <property type="match status" value="1"/>
</dbReference>
<dbReference type="GeneID" id="57776512"/>
<dbReference type="SUPFAM" id="SSF117892">
    <property type="entry name" value="Band 7/SPFH domain"/>
    <property type="match status" value="1"/>
</dbReference>
<dbReference type="InterPro" id="IPR018649">
    <property type="entry name" value="SHOCT"/>
</dbReference>
<dbReference type="Gene3D" id="3.30.479.30">
    <property type="entry name" value="Band 7 domain"/>
    <property type="match status" value="1"/>
</dbReference>
<proteinExistence type="predicted"/>
<dbReference type="InterPro" id="IPR033880">
    <property type="entry name" value="SPFH_YdjI"/>
</dbReference>
<evidence type="ECO:0000259" key="1">
    <source>
        <dbReference type="Pfam" id="PF09851"/>
    </source>
</evidence>
<protein>
    <recommendedName>
        <fullName evidence="5">SPFH domain-containing protein</fullName>
    </recommendedName>
</protein>
<dbReference type="CDD" id="cd03408">
    <property type="entry name" value="SPFH_like_u1"/>
    <property type="match status" value="1"/>
</dbReference>
<dbReference type="AlphaFoldDB" id="A0A291MXU7"/>
<dbReference type="Proteomes" id="UP000219422">
    <property type="component" value="Chromosome"/>
</dbReference>
<reference evidence="3 4" key="1">
    <citation type="submission" date="2017-10" db="EMBL/GenBank/DDBJ databases">
        <title>Sphingobium yanoikuyae S72.</title>
        <authorList>
            <person name="Sanchez E."/>
            <person name="Bustos P."/>
            <person name="Mendoza P."/>
            <person name="Guo X."/>
            <person name="Mendoza A."/>
        </authorList>
    </citation>
    <scope>NUCLEOTIDE SEQUENCE [LARGE SCALE GENOMIC DNA]</scope>
    <source>
        <strain evidence="3 4">S72</strain>
    </source>
</reference>
<evidence type="ECO:0008006" key="5">
    <source>
        <dbReference type="Google" id="ProtNLM"/>
    </source>
</evidence>
<sequence length="333" mass="35187">MGILDFLSKQFVDVIDWVEEPGQLGWRVPLADREIQNGAQLTVREGQIAAFFNEGRIADMFGPGLYTLDTSTLPLLTAIMNWDKGFKSPFKSDVHFFSEKEQIGLKWGTAQPVTLRDPELGPLRVRAFGSYSFRIKEIAAFASRIMGTLGEVKVVDVEPQLRAAIQTALATGVAGGGTAFLDLAASQSALSDALKAAVTPAFAQWGLSVESFFVESLSLPEEVQKHLDKASSMRVLGDLDRYAKFQAAEAIETAAAQSGGVAGVGAGAAAGLAIGQAMAGALGGFAGGGASAPAAPAEDPFALIERLHKLLEMGALTQAEFDSKKAELLGRIR</sequence>
<dbReference type="KEGG" id="sya:A6768_06630"/>
<accession>A0A291MXU7</accession>
<gene>
    <name evidence="3" type="ORF">A6768_06630</name>
</gene>
<dbReference type="EMBL" id="CP023741">
    <property type="protein sequence ID" value="ATI79738.1"/>
    <property type="molecule type" value="Genomic_DNA"/>
</dbReference>
<feature type="domain" description="SHOCT" evidence="1">
    <location>
        <begin position="304"/>
        <end position="329"/>
    </location>
</feature>
<name>A0A291MXU7_SPHYA</name>
<evidence type="ECO:0000313" key="3">
    <source>
        <dbReference type="EMBL" id="ATI79738.1"/>
    </source>
</evidence>
<dbReference type="Pfam" id="PF09851">
    <property type="entry name" value="SHOCT"/>
    <property type="match status" value="1"/>
</dbReference>
<organism evidence="3 4">
    <name type="scientific">Sphingobium yanoikuyae</name>
    <name type="common">Sphingomonas yanoikuyae</name>
    <dbReference type="NCBI Taxonomy" id="13690"/>
    <lineage>
        <taxon>Bacteria</taxon>
        <taxon>Pseudomonadati</taxon>
        <taxon>Pseudomonadota</taxon>
        <taxon>Alphaproteobacteria</taxon>
        <taxon>Sphingomonadales</taxon>
        <taxon>Sphingomonadaceae</taxon>
        <taxon>Sphingobium</taxon>
    </lineage>
</organism>
<evidence type="ECO:0000313" key="4">
    <source>
        <dbReference type="Proteomes" id="UP000219422"/>
    </source>
</evidence>